<feature type="domain" description="RRM" evidence="6">
    <location>
        <begin position="85"/>
        <end position="163"/>
    </location>
</feature>
<dbReference type="InterPro" id="IPR051183">
    <property type="entry name" value="U1_U11-U12_snRNP_70-35kDa"/>
</dbReference>
<dbReference type="InterPro" id="IPR035979">
    <property type="entry name" value="RBD_domain_sf"/>
</dbReference>
<reference evidence="7" key="1">
    <citation type="submission" date="2021-02" db="EMBL/GenBank/DDBJ databases">
        <authorList>
            <person name="Nowell W R."/>
        </authorList>
    </citation>
    <scope>NUCLEOTIDE SEQUENCE</scope>
    <source>
        <strain evidence="7">Ploen Becks lab</strain>
    </source>
</reference>
<dbReference type="InterPro" id="IPR000504">
    <property type="entry name" value="RRM_dom"/>
</dbReference>
<dbReference type="OrthoDB" id="6159137at2759"/>
<dbReference type="PANTHER" id="PTHR13952">
    <property type="entry name" value="U1 SMALL NUCLEAR RIBONUCLEOPROTEIN 70 KD"/>
    <property type="match status" value="1"/>
</dbReference>
<evidence type="ECO:0000256" key="3">
    <source>
        <dbReference type="ARBA" id="ARBA00023242"/>
    </source>
</evidence>
<evidence type="ECO:0000313" key="8">
    <source>
        <dbReference type="Proteomes" id="UP000663879"/>
    </source>
</evidence>
<evidence type="ECO:0000256" key="2">
    <source>
        <dbReference type="ARBA" id="ARBA00021080"/>
    </source>
</evidence>
<name>A0A813M376_9BILA</name>
<keyword evidence="8" id="KW-1185">Reference proteome</keyword>
<keyword evidence="5" id="KW-0694">RNA-binding</keyword>
<dbReference type="EMBL" id="CAJNOC010000054">
    <property type="protein sequence ID" value="CAF0710234.1"/>
    <property type="molecule type" value="Genomic_DNA"/>
</dbReference>
<protein>
    <recommendedName>
        <fullName evidence="2">U11/U12 small nuclear ribonucleoprotein 35 kDa protein</fullName>
    </recommendedName>
    <alternativeName>
        <fullName evidence="4">U1 snRNP-binding protein homolog</fullName>
    </alternativeName>
</protein>
<dbReference type="FunFam" id="3.30.70.330:FF:000132">
    <property type="entry name" value="Small nuclear ribonucleoprotein U11/U12 subunit 35"/>
    <property type="match status" value="1"/>
</dbReference>
<organism evidence="7 8">
    <name type="scientific">Brachionus calyciflorus</name>
    <dbReference type="NCBI Taxonomy" id="104777"/>
    <lineage>
        <taxon>Eukaryota</taxon>
        <taxon>Metazoa</taxon>
        <taxon>Spiralia</taxon>
        <taxon>Gnathifera</taxon>
        <taxon>Rotifera</taxon>
        <taxon>Eurotatoria</taxon>
        <taxon>Monogononta</taxon>
        <taxon>Pseudotrocha</taxon>
        <taxon>Ploima</taxon>
        <taxon>Brachionidae</taxon>
        <taxon>Brachionus</taxon>
    </lineage>
</organism>
<dbReference type="GO" id="GO:0000398">
    <property type="term" value="P:mRNA splicing, via spliceosome"/>
    <property type="evidence" value="ECO:0007669"/>
    <property type="project" value="TreeGrafter"/>
</dbReference>
<comment type="caution">
    <text evidence="7">The sequence shown here is derived from an EMBL/GenBank/DDBJ whole genome shotgun (WGS) entry which is preliminary data.</text>
</comment>
<evidence type="ECO:0000259" key="6">
    <source>
        <dbReference type="PROSITE" id="PS50102"/>
    </source>
</evidence>
<comment type="subcellular location">
    <subcellularLocation>
        <location evidence="1">Nucleus</location>
    </subcellularLocation>
</comment>
<gene>
    <name evidence="7" type="ORF">OXX778_LOCUS947</name>
</gene>
<dbReference type="InterPro" id="IPR012677">
    <property type="entry name" value="Nucleotide-bd_a/b_plait_sf"/>
</dbReference>
<dbReference type="PANTHER" id="PTHR13952:SF6">
    <property type="entry name" value="U11_U12 SMALL NUCLEAR RIBONUCLEOPROTEIN 35 KDA PROTEIN"/>
    <property type="match status" value="1"/>
</dbReference>
<accession>A0A813M376</accession>
<dbReference type="GO" id="GO:0017069">
    <property type="term" value="F:snRNA binding"/>
    <property type="evidence" value="ECO:0007669"/>
    <property type="project" value="TreeGrafter"/>
</dbReference>
<dbReference type="SMART" id="SM00360">
    <property type="entry name" value="RRM"/>
    <property type="match status" value="1"/>
</dbReference>
<dbReference type="GO" id="GO:0071011">
    <property type="term" value="C:precatalytic spliceosome"/>
    <property type="evidence" value="ECO:0007669"/>
    <property type="project" value="TreeGrafter"/>
</dbReference>
<evidence type="ECO:0000256" key="5">
    <source>
        <dbReference type="PROSITE-ProRule" id="PRU00176"/>
    </source>
</evidence>
<dbReference type="AlphaFoldDB" id="A0A813M376"/>
<dbReference type="Pfam" id="PF00076">
    <property type="entry name" value="RRM_1"/>
    <property type="match status" value="1"/>
</dbReference>
<dbReference type="Proteomes" id="UP000663879">
    <property type="component" value="Unassembled WGS sequence"/>
</dbReference>
<evidence type="ECO:0000313" key="7">
    <source>
        <dbReference type="EMBL" id="CAF0710234.1"/>
    </source>
</evidence>
<proteinExistence type="predicted"/>
<sequence length="213" mass="24997">MKTEIDNRNLVETSKSEEFSNEEHLKRRNLVIEKNYEFIKDYGFYDPIICGSIDGSDEKPHDHGIIRSINSKYTPNKLVKSDPDRTLFVSGLNYETEEDKLRNYFKKFGTIKSLRIVRDVVTGFSRGYAFVEFKHRSDASKAHHESYKIVIDDRELKVEYELERKLKGWKPRRLGGGLGGYKQSGQLRFGGRYKPFAKIFKTKVYQNKGKFKY</sequence>
<dbReference type="Gene3D" id="3.30.70.330">
    <property type="match status" value="1"/>
</dbReference>
<dbReference type="GO" id="GO:0003729">
    <property type="term" value="F:mRNA binding"/>
    <property type="evidence" value="ECO:0007669"/>
    <property type="project" value="TreeGrafter"/>
</dbReference>
<dbReference type="PROSITE" id="PS50102">
    <property type="entry name" value="RRM"/>
    <property type="match status" value="1"/>
</dbReference>
<evidence type="ECO:0000256" key="4">
    <source>
        <dbReference type="ARBA" id="ARBA00031739"/>
    </source>
</evidence>
<keyword evidence="3" id="KW-0539">Nucleus</keyword>
<evidence type="ECO:0000256" key="1">
    <source>
        <dbReference type="ARBA" id="ARBA00004123"/>
    </source>
</evidence>
<dbReference type="SUPFAM" id="SSF54928">
    <property type="entry name" value="RNA-binding domain, RBD"/>
    <property type="match status" value="1"/>
</dbReference>